<evidence type="ECO:0000256" key="1">
    <source>
        <dbReference type="SAM" id="Phobius"/>
    </source>
</evidence>
<sequence length="61" mass="6629">MLKFMSQRWLALAGHTASHPLSIAVLYVAAVALVMFLVLTLQGYSSFDLSDLTPTTSISSR</sequence>
<organism evidence="2 3">
    <name type="scientific">Teichococcus vastitatis</name>
    <dbReference type="NCBI Taxonomy" id="2307076"/>
    <lineage>
        <taxon>Bacteria</taxon>
        <taxon>Pseudomonadati</taxon>
        <taxon>Pseudomonadota</taxon>
        <taxon>Alphaproteobacteria</taxon>
        <taxon>Acetobacterales</taxon>
        <taxon>Roseomonadaceae</taxon>
        <taxon>Roseomonas</taxon>
    </lineage>
</organism>
<dbReference type="RefSeq" id="WP_241792516.1">
    <property type="nucleotide sequence ID" value="NZ_JALBUU010000004.1"/>
</dbReference>
<keyword evidence="1" id="KW-0472">Membrane</keyword>
<reference evidence="2 3" key="1">
    <citation type="submission" date="2022-03" db="EMBL/GenBank/DDBJ databases">
        <title>Complete genome analysis of Roseomonas KG 17.1 : a prolific producer of plant growth promoters.</title>
        <authorList>
            <person name="Saadouli I."/>
            <person name="Najjari A."/>
            <person name="Mosbah A."/>
            <person name="Ouzari H.I."/>
        </authorList>
    </citation>
    <scope>NUCLEOTIDE SEQUENCE [LARGE SCALE GENOMIC DNA]</scope>
    <source>
        <strain evidence="2 3">KG17-1</strain>
    </source>
</reference>
<keyword evidence="1" id="KW-1133">Transmembrane helix</keyword>
<comment type="caution">
    <text evidence="2">The sequence shown here is derived from an EMBL/GenBank/DDBJ whole genome shotgun (WGS) entry which is preliminary data.</text>
</comment>
<proteinExistence type="predicted"/>
<evidence type="ECO:0000313" key="2">
    <source>
        <dbReference type="EMBL" id="MCI0752749.1"/>
    </source>
</evidence>
<dbReference type="Proteomes" id="UP001201985">
    <property type="component" value="Unassembled WGS sequence"/>
</dbReference>
<keyword evidence="3" id="KW-1185">Reference proteome</keyword>
<gene>
    <name evidence="2" type="ORF">MON41_03090</name>
</gene>
<evidence type="ECO:0000313" key="3">
    <source>
        <dbReference type="Proteomes" id="UP001201985"/>
    </source>
</evidence>
<name>A0ABS9W0D7_9PROT</name>
<feature type="transmembrane region" description="Helical" evidence="1">
    <location>
        <begin position="21"/>
        <end position="44"/>
    </location>
</feature>
<keyword evidence="1" id="KW-0812">Transmembrane</keyword>
<accession>A0ABS9W0D7</accession>
<protein>
    <submittedName>
        <fullName evidence="2">Uncharacterized protein</fullName>
    </submittedName>
</protein>
<dbReference type="EMBL" id="JALBUU010000004">
    <property type="protein sequence ID" value="MCI0752749.1"/>
    <property type="molecule type" value="Genomic_DNA"/>
</dbReference>